<gene>
    <name evidence="1" type="ORF">AMTR_s00135p00042190</name>
</gene>
<proteinExistence type="predicted"/>
<keyword evidence="2" id="KW-1185">Reference proteome</keyword>
<sequence length="150" mass="16380">MKIQTLRLRQGRLTIDKMDLGQPIVFNIIGNDVDDIPTNFKSRLGCESRSGDSGLDLMDQSQLEAILSGADDVCSVVRYQLSSLGGLELGVVCISDDTSENGTRPLGFQAAYSVTEVPSMLYLQTFSRALLAVGVTLEPSLLRFFMVRSL</sequence>
<name>W1P5E9_AMBTC</name>
<evidence type="ECO:0000313" key="1">
    <source>
        <dbReference type="EMBL" id="ERN02889.1"/>
    </source>
</evidence>
<protein>
    <submittedName>
        <fullName evidence="1">Uncharacterized protein</fullName>
    </submittedName>
</protein>
<dbReference type="HOGENOM" id="CLU_143093_0_0_1"/>
<accession>W1P5E9</accession>
<dbReference type="Proteomes" id="UP000017836">
    <property type="component" value="Unassembled WGS sequence"/>
</dbReference>
<dbReference type="Gramene" id="ERN02889">
    <property type="protein sequence ID" value="ERN02889"/>
    <property type="gene ID" value="AMTR_s00135p00042190"/>
</dbReference>
<dbReference type="AlphaFoldDB" id="W1P5E9"/>
<organism evidence="1 2">
    <name type="scientific">Amborella trichopoda</name>
    <dbReference type="NCBI Taxonomy" id="13333"/>
    <lineage>
        <taxon>Eukaryota</taxon>
        <taxon>Viridiplantae</taxon>
        <taxon>Streptophyta</taxon>
        <taxon>Embryophyta</taxon>
        <taxon>Tracheophyta</taxon>
        <taxon>Spermatophyta</taxon>
        <taxon>Magnoliopsida</taxon>
        <taxon>Amborellales</taxon>
        <taxon>Amborellaceae</taxon>
        <taxon>Amborella</taxon>
    </lineage>
</organism>
<reference evidence="2" key="1">
    <citation type="journal article" date="2013" name="Science">
        <title>The Amborella genome and the evolution of flowering plants.</title>
        <authorList>
            <consortium name="Amborella Genome Project"/>
        </authorList>
    </citation>
    <scope>NUCLEOTIDE SEQUENCE [LARGE SCALE GENOMIC DNA]</scope>
</reference>
<evidence type="ECO:0000313" key="2">
    <source>
        <dbReference type="Proteomes" id="UP000017836"/>
    </source>
</evidence>
<dbReference type="EMBL" id="KI394463">
    <property type="protein sequence ID" value="ERN02889.1"/>
    <property type="molecule type" value="Genomic_DNA"/>
</dbReference>